<dbReference type="PANTHER" id="PTHR24351">
    <property type="entry name" value="RIBOSOMAL PROTEIN S6 KINASE"/>
    <property type="match status" value="1"/>
</dbReference>
<evidence type="ECO:0000259" key="13">
    <source>
        <dbReference type="PROSITE" id="PS50011"/>
    </source>
</evidence>
<name>A0AAV7I8R8_COTGL</name>
<dbReference type="SUPFAM" id="SSF50729">
    <property type="entry name" value="PH domain-like"/>
    <property type="match status" value="1"/>
</dbReference>
<keyword evidence="2 11" id="KW-0723">Serine/threonine-protein kinase</keyword>
<comment type="catalytic activity">
    <reaction evidence="9">
        <text>L-seryl-[protein] + ATP = O-phospho-L-seryl-[protein] + ADP + H(+)</text>
        <dbReference type="Rhea" id="RHEA:17989"/>
        <dbReference type="Rhea" id="RHEA-COMP:9863"/>
        <dbReference type="Rhea" id="RHEA-COMP:11604"/>
        <dbReference type="ChEBI" id="CHEBI:15378"/>
        <dbReference type="ChEBI" id="CHEBI:29999"/>
        <dbReference type="ChEBI" id="CHEBI:30616"/>
        <dbReference type="ChEBI" id="CHEBI:83421"/>
        <dbReference type="ChEBI" id="CHEBI:456216"/>
        <dbReference type="EC" id="2.7.11.1"/>
    </reaction>
</comment>
<evidence type="ECO:0000256" key="10">
    <source>
        <dbReference type="PROSITE-ProRule" id="PRU10141"/>
    </source>
</evidence>
<dbReference type="GO" id="GO:0032869">
    <property type="term" value="P:cellular response to insulin stimulus"/>
    <property type="evidence" value="ECO:0007669"/>
    <property type="project" value="UniProtKB-ARBA"/>
</dbReference>
<gene>
    <name evidence="14" type="ORF">KQX54_011798</name>
</gene>
<evidence type="ECO:0000256" key="6">
    <source>
        <dbReference type="ARBA" id="ARBA00022777"/>
    </source>
</evidence>
<dbReference type="Pfam" id="PF00069">
    <property type="entry name" value="Pkinase"/>
    <property type="match status" value="1"/>
</dbReference>
<dbReference type="InterPro" id="IPR008271">
    <property type="entry name" value="Ser/Thr_kinase_AS"/>
</dbReference>
<feature type="domain" description="PH" evidence="12">
    <location>
        <begin position="16"/>
        <end position="120"/>
    </location>
</feature>
<dbReference type="SMART" id="SM00233">
    <property type="entry name" value="PH"/>
    <property type="match status" value="1"/>
</dbReference>
<dbReference type="InterPro" id="IPR011009">
    <property type="entry name" value="Kinase-like_dom_sf"/>
</dbReference>
<dbReference type="Gene3D" id="3.30.200.20">
    <property type="entry name" value="Phosphorylase Kinase, domain 1"/>
    <property type="match status" value="1"/>
</dbReference>
<dbReference type="Gene3D" id="1.10.510.10">
    <property type="entry name" value="Transferase(Phosphotransferase) domain 1"/>
    <property type="match status" value="1"/>
</dbReference>
<reference evidence="14 15" key="1">
    <citation type="journal article" date="2021" name="J. Hered.">
        <title>A chromosome-level genome assembly of the parasitoid wasp, Cotesia glomerata (Hymenoptera: Braconidae).</title>
        <authorList>
            <person name="Pinto B.J."/>
            <person name="Weis J.J."/>
            <person name="Gamble T."/>
            <person name="Ode P.J."/>
            <person name="Paul R."/>
            <person name="Zaspel J.M."/>
        </authorList>
    </citation>
    <scope>NUCLEOTIDE SEQUENCE [LARGE SCALE GENOMIC DNA]</scope>
    <source>
        <strain evidence="14">CgM1</strain>
    </source>
</reference>
<feature type="binding site" evidence="10">
    <location>
        <position position="232"/>
    </location>
    <ligand>
        <name>ATP</name>
        <dbReference type="ChEBI" id="CHEBI:30616"/>
    </ligand>
</feature>
<dbReference type="SMART" id="SM00220">
    <property type="entry name" value="S_TKc"/>
    <property type="match status" value="1"/>
</dbReference>
<dbReference type="AlphaFoldDB" id="A0AAV7I8R8"/>
<sequence>MGCCFSSGQQQEQHRQVIKEGWIQKLGEHNKNWRSRYFILWDDGTLVGFKSKPDQQMTVIMQPHNNFTVRGCQIMLTERPKPFTFVIRGLQWTSEIERTFHVQTEEQRKDWVTAIRSVADRLAEEEQIQQQHSQSEQQMQISFFSEDVNMENTSSSSNGRSNSTNCTDTYLLPSINKLSVKLNGEEPFSNKNFERNKVNLENFEFLKVLGKGSFGKVLLCREKATEHFYAIKILKKKFIIRTNEVAHTLTECRVLRTTNHPFLTSLKYSFQTPDRLCFVMEYANGGELFCHLRESYPFSEDCTRFYGAEIISALGYLHSNGIIYRDIKLENILLDKDGHIKIVDFGLCKEDITYGQTTKTFCGTIEYLAPEVLENKDYGRAVDWWSVGVVMYEMILGDLPFFDNDQAKVCQLIVQEEVKFLETISNEAESLLSETDTQYFDSRFTNASIELTPPDQSLSSPELKFITEEQEKFPQFSYENSNFSATPTDTHMSTIF</sequence>
<dbReference type="PROSITE" id="PS00108">
    <property type="entry name" value="PROTEIN_KINASE_ST"/>
    <property type="match status" value="1"/>
</dbReference>
<keyword evidence="4" id="KW-0808">Transferase</keyword>
<evidence type="ECO:0000256" key="1">
    <source>
        <dbReference type="ARBA" id="ARBA00006935"/>
    </source>
</evidence>
<dbReference type="PROSITE" id="PS50011">
    <property type="entry name" value="PROTEIN_KINASE_DOM"/>
    <property type="match status" value="1"/>
</dbReference>
<evidence type="ECO:0000259" key="12">
    <source>
        <dbReference type="PROSITE" id="PS50003"/>
    </source>
</evidence>
<dbReference type="SUPFAM" id="SSF56112">
    <property type="entry name" value="Protein kinase-like (PK-like)"/>
    <property type="match status" value="1"/>
</dbReference>
<dbReference type="InterPro" id="IPR001849">
    <property type="entry name" value="PH_domain"/>
</dbReference>
<keyword evidence="7 10" id="KW-0067">ATP-binding</keyword>
<dbReference type="FunFam" id="2.30.29.30:FF:000404">
    <property type="entry name" value="Non-specific serine/threonine protein kinase"/>
    <property type="match status" value="1"/>
</dbReference>
<comment type="catalytic activity">
    <reaction evidence="8">
        <text>L-threonyl-[protein] + ATP = O-phospho-L-threonyl-[protein] + ADP + H(+)</text>
        <dbReference type="Rhea" id="RHEA:46608"/>
        <dbReference type="Rhea" id="RHEA-COMP:11060"/>
        <dbReference type="Rhea" id="RHEA-COMP:11605"/>
        <dbReference type="ChEBI" id="CHEBI:15378"/>
        <dbReference type="ChEBI" id="CHEBI:30013"/>
        <dbReference type="ChEBI" id="CHEBI:30616"/>
        <dbReference type="ChEBI" id="CHEBI:61977"/>
        <dbReference type="ChEBI" id="CHEBI:456216"/>
        <dbReference type="EC" id="2.7.11.1"/>
    </reaction>
</comment>
<evidence type="ECO:0000256" key="2">
    <source>
        <dbReference type="ARBA" id="ARBA00022527"/>
    </source>
</evidence>
<evidence type="ECO:0000313" key="15">
    <source>
        <dbReference type="Proteomes" id="UP000826195"/>
    </source>
</evidence>
<evidence type="ECO:0000256" key="11">
    <source>
        <dbReference type="RuleBase" id="RU000304"/>
    </source>
</evidence>
<dbReference type="GO" id="GO:0004674">
    <property type="term" value="F:protein serine/threonine kinase activity"/>
    <property type="evidence" value="ECO:0007669"/>
    <property type="project" value="UniProtKB-KW"/>
</dbReference>
<dbReference type="Pfam" id="PF00169">
    <property type="entry name" value="PH"/>
    <property type="match status" value="1"/>
</dbReference>
<evidence type="ECO:0000313" key="14">
    <source>
        <dbReference type="EMBL" id="KAH0546585.1"/>
    </source>
</evidence>
<dbReference type="GO" id="GO:0005524">
    <property type="term" value="F:ATP binding"/>
    <property type="evidence" value="ECO:0007669"/>
    <property type="project" value="UniProtKB-UniRule"/>
</dbReference>
<dbReference type="Gene3D" id="2.30.29.30">
    <property type="entry name" value="Pleckstrin-homology domain (PH domain)/Phosphotyrosine-binding domain (PTB)"/>
    <property type="match status" value="1"/>
</dbReference>
<keyword evidence="3" id="KW-0597">Phosphoprotein</keyword>
<dbReference type="Proteomes" id="UP000826195">
    <property type="component" value="Unassembled WGS sequence"/>
</dbReference>
<evidence type="ECO:0000256" key="3">
    <source>
        <dbReference type="ARBA" id="ARBA00022553"/>
    </source>
</evidence>
<keyword evidence="5 10" id="KW-0547">Nucleotide-binding</keyword>
<evidence type="ECO:0000256" key="7">
    <source>
        <dbReference type="ARBA" id="ARBA00022840"/>
    </source>
</evidence>
<evidence type="ECO:0000256" key="4">
    <source>
        <dbReference type="ARBA" id="ARBA00022679"/>
    </source>
</evidence>
<dbReference type="FunFam" id="1.10.510.10:FF:000048">
    <property type="entry name" value="Protein kinase C"/>
    <property type="match status" value="1"/>
</dbReference>
<dbReference type="PROSITE" id="PS50003">
    <property type="entry name" value="PH_DOMAIN"/>
    <property type="match status" value="1"/>
</dbReference>
<dbReference type="InterPro" id="IPR000719">
    <property type="entry name" value="Prot_kinase_dom"/>
</dbReference>
<keyword evidence="15" id="KW-1185">Reference proteome</keyword>
<dbReference type="PROSITE" id="PS00107">
    <property type="entry name" value="PROTEIN_KINASE_ATP"/>
    <property type="match status" value="1"/>
</dbReference>
<dbReference type="CDD" id="cd01241">
    <property type="entry name" value="PH_PKB"/>
    <property type="match status" value="1"/>
</dbReference>
<comment type="caution">
    <text evidence="14">The sequence shown here is derived from an EMBL/GenBank/DDBJ whole genome shotgun (WGS) entry which is preliminary data.</text>
</comment>
<dbReference type="InterPro" id="IPR039026">
    <property type="entry name" value="PH_PKB"/>
</dbReference>
<dbReference type="InterPro" id="IPR011993">
    <property type="entry name" value="PH-like_dom_sf"/>
</dbReference>
<dbReference type="FunFam" id="3.30.200.20:FF:000103">
    <property type="entry name" value="Protein kinase C"/>
    <property type="match status" value="1"/>
</dbReference>
<evidence type="ECO:0000256" key="5">
    <source>
        <dbReference type="ARBA" id="ARBA00022741"/>
    </source>
</evidence>
<protein>
    <recommendedName>
        <fullName evidence="16">Non-specific serine/threonine protein kinase</fullName>
    </recommendedName>
</protein>
<dbReference type="EMBL" id="JAHXZJ010002237">
    <property type="protein sequence ID" value="KAH0546585.1"/>
    <property type="molecule type" value="Genomic_DNA"/>
</dbReference>
<comment type="similarity">
    <text evidence="1">Belongs to the protein kinase superfamily. AGC Ser/Thr protein kinase family. RAC subfamily.</text>
</comment>
<evidence type="ECO:0000256" key="9">
    <source>
        <dbReference type="ARBA" id="ARBA00048679"/>
    </source>
</evidence>
<evidence type="ECO:0000256" key="8">
    <source>
        <dbReference type="ARBA" id="ARBA00047899"/>
    </source>
</evidence>
<proteinExistence type="inferred from homology"/>
<keyword evidence="6" id="KW-0418">Kinase</keyword>
<organism evidence="14 15">
    <name type="scientific">Cotesia glomerata</name>
    <name type="common">Lepidopteran parasitic wasp</name>
    <name type="synonym">Apanteles glomeratus</name>
    <dbReference type="NCBI Taxonomy" id="32391"/>
    <lineage>
        <taxon>Eukaryota</taxon>
        <taxon>Metazoa</taxon>
        <taxon>Ecdysozoa</taxon>
        <taxon>Arthropoda</taxon>
        <taxon>Hexapoda</taxon>
        <taxon>Insecta</taxon>
        <taxon>Pterygota</taxon>
        <taxon>Neoptera</taxon>
        <taxon>Endopterygota</taxon>
        <taxon>Hymenoptera</taxon>
        <taxon>Apocrita</taxon>
        <taxon>Ichneumonoidea</taxon>
        <taxon>Braconidae</taxon>
        <taxon>Microgastrinae</taxon>
        <taxon>Cotesia</taxon>
    </lineage>
</organism>
<feature type="domain" description="Protein kinase" evidence="13">
    <location>
        <begin position="203"/>
        <end position="463"/>
    </location>
</feature>
<evidence type="ECO:0008006" key="16">
    <source>
        <dbReference type="Google" id="ProtNLM"/>
    </source>
</evidence>
<dbReference type="InterPro" id="IPR017441">
    <property type="entry name" value="Protein_kinase_ATP_BS"/>
</dbReference>
<accession>A0AAV7I8R8</accession>